<reference evidence="2" key="1">
    <citation type="submission" date="2023-06" db="EMBL/GenBank/DDBJ databases">
        <authorList>
            <consortium name="Lawrence Berkeley National Laboratory"/>
            <person name="Ahrendt S."/>
            <person name="Sahu N."/>
            <person name="Indic B."/>
            <person name="Wong-Bajracharya J."/>
            <person name="Merenyi Z."/>
            <person name="Ke H.-M."/>
            <person name="Monk M."/>
            <person name="Kocsube S."/>
            <person name="Drula E."/>
            <person name="Lipzen A."/>
            <person name="Balint B."/>
            <person name="Henrissat B."/>
            <person name="Andreopoulos B."/>
            <person name="Martin F.M."/>
            <person name="Harder C.B."/>
            <person name="Rigling D."/>
            <person name="Ford K.L."/>
            <person name="Foster G.D."/>
            <person name="Pangilinan J."/>
            <person name="Papanicolaou A."/>
            <person name="Barry K."/>
            <person name="LaButti K."/>
            <person name="Viragh M."/>
            <person name="Koriabine M."/>
            <person name="Yan M."/>
            <person name="Riley R."/>
            <person name="Champramary S."/>
            <person name="Plett K.L."/>
            <person name="Tsai I.J."/>
            <person name="Slot J."/>
            <person name="Sipos G."/>
            <person name="Plett J."/>
            <person name="Nagy L.G."/>
            <person name="Grigoriev I.V."/>
        </authorList>
    </citation>
    <scope>NUCLEOTIDE SEQUENCE</scope>
    <source>
        <strain evidence="2">HWK02</strain>
    </source>
</reference>
<gene>
    <name evidence="2" type="ORF">EDD18DRAFT_1107233</name>
</gene>
<dbReference type="EMBL" id="JAUEPU010000021">
    <property type="protein sequence ID" value="KAK0494201.1"/>
    <property type="molecule type" value="Genomic_DNA"/>
</dbReference>
<name>A0AA39TLQ3_9AGAR</name>
<dbReference type="Proteomes" id="UP001175228">
    <property type="component" value="Unassembled WGS sequence"/>
</dbReference>
<sequence>MKDGLWRLGQDYVGRMRNKRRLWLPMDLGTKLMPAEFTLPQSCSVGFPLLLDGLLTSTECFFFWVNFWGGRRERLCRSRKCNQRRTCTSGRNLSRRRSSGSTSGFRQRWRCFSTCRRWRRALAAGWATTGGAGAADSVSNAFLRWRHSEELNGAFLSKPSQALPSWPSNSITLGGGNIGLNPVVQMRWKGKHYNISKSFFQSEHIKTRDRDHVISTLDVQRINDTNIYDLSFYKKPRIQTVGDSLTGEVRFRLADVSDTQPGTDLLLPNGLPWSIPLWYTVSASSHKSLLQKLIADGPVSTEMVQRCKWMFPAALAGRKATVLVDCNDVFAVTFNVKHAKLWIAGDSAKKEVVLLTSRMLGEYAGDLTDYVYLMICDKRRRAKPPFPPDSRVKPARSSLTLVENQA</sequence>
<proteinExistence type="predicted"/>
<accession>A0AA39TLQ3</accession>
<comment type="caution">
    <text evidence="2">The sequence shown here is derived from an EMBL/GenBank/DDBJ whole genome shotgun (WGS) entry which is preliminary data.</text>
</comment>
<evidence type="ECO:0000313" key="2">
    <source>
        <dbReference type="EMBL" id="KAK0494201.1"/>
    </source>
</evidence>
<organism evidence="2 3">
    <name type="scientific">Armillaria luteobubalina</name>
    <dbReference type="NCBI Taxonomy" id="153913"/>
    <lineage>
        <taxon>Eukaryota</taxon>
        <taxon>Fungi</taxon>
        <taxon>Dikarya</taxon>
        <taxon>Basidiomycota</taxon>
        <taxon>Agaricomycotina</taxon>
        <taxon>Agaricomycetes</taxon>
        <taxon>Agaricomycetidae</taxon>
        <taxon>Agaricales</taxon>
        <taxon>Marasmiineae</taxon>
        <taxon>Physalacriaceae</taxon>
        <taxon>Armillaria</taxon>
    </lineage>
</organism>
<keyword evidence="3" id="KW-1185">Reference proteome</keyword>
<evidence type="ECO:0000313" key="3">
    <source>
        <dbReference type="Proteomes" id="UP001175228"/>
    </source>
</evidence>
<protein>
    <submittedName>
        <fullName evidence="2">Uncharacterized protein</fullName>
    </submittedName>
</protein>
<dbReference type="AlphaFoldDB" id="A0AA39TLQ3"/>
<feature type="region of interest" description="Disordered" evidence="1">
    <location>
        <begin position="384"/>
        <end position="406"/>
    </location>
</feature>
<feature type="compositionally biased region" description="Polar residues" evidence="1">
    <location>
        <begin position="397"/>
        <end position="406"/>
    </location>
</feature>
<evidence type="ECO:0000256" key="1">
    <source>
        <dbReference type="SAM" id="MobiDB-lite"/>
    </source>
</evidence>